<organism evidence="3 4">
    <name type="scientific">Hydrogenibacillus schlegelii</name>
    <name type="common">Bacillus schlegelii</name>
    <dbReference type="NCBI Taxonomy" id="1484"/>
    <lineage>
        <taxon>Bacteria</taxon>
        <taxon>Bacillati</taxon>
        <taxon>Bacillota</taxon>
        <taxon>Bacilli</taxon>
        <taxon>Bacillales</taxon>
        <taxon>Bacillales Family X. Incertae Sedis</taxon>
        <taxon>Hydrogenibacillus</taxon>
    </lineage>
</organism>
<dbReference type="EMBL" id="JAHHQF010000081">
    <property type="protein sequence ID" value="MBT9283225.1"/>
    <property type="molecule type" value="Genomic_DNA"/>
</dbReference>
<reference evidence="3 4" key="1">
    <citation type="submission" date="2017-08" db="EMBL/GenBank/DDBJ databases">
        <title>Burning lignite coal seam in the remote Altai Mountains harbors a hydrogen-driven thermophilic microbial community.</title>
        <authorList>
            <person name="Kadnikov V.V."/>
            <person name="Mardanov A.V."/>
            <person name="Ivasenko D."/>
            <person name="Beletsky A.V."/>
            <person name="Karnachuk O.V."/>
            <person name="Ravin N.V."/>
        </authorList>
    </citation>
    <scope>NUCLEOTIDE SEQUENCE [LARGE SCALE GENOMIC DNA]</scope>
    <source>
        <strain evidence="3">AL33</strain>
    </source>
</reference>
<dbReference type="SUPFAM" id="SSF53146">
    <property type="entry name" value="Nitrogenase accessory factor-like"/>
    <property type="match status" value="2"/>
</dbReference>
<dbReference type="PANTHER" id="PTHR33937">
    <property type="entry name" value="IRON-MOLYBDENUM PROTEIN-RELATED-RELATED"/>
    <property type="match status" value="1"/>
</dbReference>
<protein>
    <recommendedName>
        <fullName evidence="5">Dinitrogenase iron-molybdenum cofactor biosynthesis domain-containing protein</fullName>
    </recommendedName>
</protein>
<dbReference type="RefSeq" id="WP_273000574.1">
    <property type="nucleotide sequence ID" value="NZ_PEBV01000036.1"/>
</dbReference>
<dbReference type="EMBL" id="PEBV01000036">
    <property type="protein sequence ID" value="PTQ51857.1"/>
    <property type="molecule type" value="Genomic_DNA"/>
</dbReference>
<accession>A0A2T5G6N8</accession>
<sequence>MKMALAVLPNGRINPHFGRAKRLAIATVEGLEIVGWEEVESPFHHLHPGHPPGPHGGGHGHDHDRDHPHDHELEPNHEPGHAGAHDHHHDHDHGRGHDHGAGHDWDAEPDHDPRHHARGHGHGGGRGGPEWAAFQAAIKDFLVQNGIDVLILDHAGPGLVRVLEETDIRIVTGARGSAREAVLHVARFLKERGA</sequence>
<feature type="compositionally biased region" description="Basic and acidic residues" evidence="1">
    <location>
        <begin position="59"/>
        <end position="113"/>
    </location>
</feature>
<dbReference type="AlphaFoldDB" id="A0A2T5G6N8"/>
<feature type="compositionally biased region" description="Basic residues" evidence="1">
    <location>
        <begin position="114"/>
        <end position="123"/>
    </location>
</feature>
<name>A0A2T5G6N8_HYDSH</name>
<evidence type="ECO:0000313" key="2">
    <source>
        <dbReference type="EMBL" id="MBT9283225.1"/>
    </source>
</evidence>
<evidence type="ECO:0000313" key="3">
    <source>
        <dbReference type="EMBL" id="PTQ51857.1"/>
    </source>
</evidence>
<reference evidence="2" key="2">
    <citation type="journal article" date="2021" name="Microbiology">
        <title>Metagenomic Analysis of the Microbial Community in the Underground Coal Fire Area (Kemerovo Region, Russia) Revealed Predominance of Thermophilic Members of the Phyla Deinococcus-thermus, Aquificae, and Firmicutes.</title>
        <authorList>
            <person name="Kadnikov V."/>
            <person name="Mardanov A.V."/>
            <person name="Beletsky A.V."/>
            <person name="Karnachuk O.V."/>
            <person name="Ravin N.V."/>
        </authorList>
    </citation>
    <scope>NUCLEOTIDE SEQUENCE</scope>
    <source>
        <strain evidence="2">RBS10-49</strain>
    </source>
</reference>
<dbReference type="InterPro" id="IPR051840">
    <property type="entry name" value="NifX/NifY_domain"/>
</dbReference>
<dbReference type="Proteomes" id="UP000748108">
    <property type="component" value="Unassembled WGS sequence"/>
</dbReference>
<evidence type="ECO:0000256" key="1">
    <source>
        <dbReference type="SAM" id="MobiDB-lite"/>
    </source>
</evidence>
<dbReference type="PANTHER" id="PTHR33937:SF2">
    <property type="entry name" value="DINITROGENASE IRON-MOLYBDENUM COFACTOR BIOSYNTHESIS DOMAIN-CONTAINING PROTEIN"/>
    <property type="match status" value="1"/>
</dbReference>
<evidence type="ECO:0000313" key="4">
    <source>
        <dbReference type="Proteomes" id="UP000244180"/>
    </source>
</evidence>
<evidence type="ECO:0008006" key="5">
    <source>
        <dbReference type="Google" id="ProtNLM"/>
    </source>
</evidence>
<dbReference type="Gene3D" id="3.30.420.130">
    <property type="entry name" value="Dinitrogenase iron-molybdenum cofactor biosynthesis domain"/>
    <property type="match status" value="2"/>
</dbReference>
<dbReference type="Proteomes" id="UP000244180">
    <property type="component" value="Unassembled WGS sequence"/>
</dbReference>
<feature type="region of interest" description="Disordered" evidence="1">
    <location>
        <begin position="42"/>
        <end position="128"/>
    </location>
</feature>
<dbReference type="InterPro" id="IPR036105">
    <property type="entry name" value="DiNase_FeMo-co_biosyn_sf"/>
</dbReference>
<gene>
    <name evidence="3" type="ORF">HSCHL_1033</name>
    <name evidence="2" type="ORF">KM312_11395</name>
</gene>
<comment type="caution">
    <text evidence="3">The sequence shown here is derived from an EMBL/GenBank/DDBJ whole genome shotgun (WGS) entry which is preliminary data.</text>
</comment>
<proteinExistence type="predicted"/>